<accession>A0A7U4QLL3</accession>
<dbReference type="EMBL" id="CP013015">
    <property type="protein sequence ID" value="AMM41571.1"/>
    <property type="molecule type" value="Genomic_DNA"/>
</dbReference>
<reference evidence="2 3" key="1">
    <citation type="submission" date="2015-10" db="EMBL/GenBank/DDBJ databases">
        <title>Candidatus Desulfofervidus auxilii, a hydrogenotrophic sulfate-reducing bacterium involved in the thermophilic anaerobic oxidation of methane.</title>
        <authorList>
            <person name="Krukenberg V."/>
            <person name="Richter M."/>
            <person name="Wegener G."/>
        </authorList>
    </citation>
    <scope>NUCLEOTIDE SEQUENCE [LARGE SCALE GENOMIC DNA]</scope>
    <source>
        <strain evidence="2 3">HS1</strain>
    </source>
</reference>
<proteinExistence type="predicted"/>
<sequence>MFVLCGARSFLAIGQWTKGLPKEILKRFGARRDEPPSEPTIRRTIHSIDADEFDRGISNWLISQKCFKGKGLAVDGKVLRGGSGMPPNFGHC</sequence>
<evidence type="ECO:0000313" key="2">
    <source>
        <dbReference type="EMBL" id="AMM41571.1"/>
    </source>
</evidence>
<gene>
    <name evidence="2" type="ORF">HS1_001777</name>
</gene>
<dbReference type="KEGG" id="daw:HS1_001777"/>
<dbReference type="Proteomes" id="UP000070560">
    <property type="component" value="Chromosome"/>
</dbReference>
<organism evidence="2 3">
    <name type="scientific">Desulfofervidus auxilii</name>
    <dbReference type="NCBI Taxonomy" id="1621989"/>
    <lineage>
        <taxon>Bacteria</taxon>
        <taxon>Pseudomonadati</taxon>
        <taxon>Thermodesulfobacteriota</taxon>
        <taxon>Candidatus Desulfofervidia</taxon>
        <taxon>Candidatus Desulfofervidales</taxon>
        <taxon>Candidatus Desulfofervidaceae</taxon>
        <taxon>Candidatus Desulfofervidus</taxon>
    </lineage>
</organism>
<name>A0A7U4QLL3_DESA2</name>
<protein>
    <submittedName>
        <fullName evidence="2">Transposase tnpA</fullName>
    </submittedName>
</protein>
<evidence type="ECO:0000259" key="1">
    <source>
        <dbReference type="Pfam" id="PF13808"/>
    </source>
</evidence>
<dbReference type="AlphaFoldDB" id="A0A7U4QLL3"/>
<dbReference type="Pfam" id="PF13808">
    <property type="entry name" value="DDE_Tnp_1_assoc"/>
    <property type="match status" value="1"/>
</dbReference>
<dbReference type="RefSeq" id="WP_066064157.1">
    <property type="nucleotide sequence ID" value="NZ_CP013015.1"/>
</dbReference>
<evidence type="ECO:0000313" key="3">
    <source>
        <dbReference type="Proteomes" id="UP000070560"/>
    </source>
</evidence>
<dbReference type="InterPro" id="IPR032806">
    <property type="entry name" value="YbfD_N"/>
</dbReference>
<feature type="domain" description="H repeat-associated protein N-terminal" evidence="1">
    <location>
        <begin position="3"/>
        <end position="61"/>
    </location>
</feature>
<keyword evidence="3" id="KW-1185">Reference proteome</keyword>
<dbReference type="OrthoDB" id="6139076at2"/>